<keyword evidence="1" id="KW-0378">Hydrolase</keyword>
<dbReference type="GO" id="GO:0016787">
    <property type="term" value="F:hydrolase activity"/>
    <property type="evidence" value="ECO:0007669"/>
    <property type="project" value="UniProtKB-KW"/>
</dbReference>
<dbReference type="InterPro" id="IPR023214">
    <property type="entry name" value="HAD_sf"/>
</dbReference>
<accession>A0A2S6GZQ2</accession>
<dbReference type="InterPro" id="IPR036412">
    <property type="entry name" value="HAD-like_sf"/>
</dbReference>
<organism evidence="1 2">
    <name type="scientific">Actinokineospora auranticolor</name>
    <dbReference type="NCBI Taxonomy" id="155976"/>
    <lineage>
        <taxon>Bacteria</taxon>
        <taxon>Bacillati</taxon>
        <taxon>Actinomycetota</taxon>
        <taxon>Actinomycetes</taxon>
        <taxon>Pseudonocardiales</taxon>
        <taxon>Pseudonocardiaceae</taxon>
        <taxon>Actinokineospora</taxon>
    </lineage>
</organism>
<name>A0A2S6GZQ2_9PSEU</name>
<evidence type="ECO:0000313" key="1">
    <source>
        <dbReference type="EMBL" id="PPK70641.1"/>
    </source>
</evidence>
<protein>
    <submittedName>
        <fullName evidence="1">HAD superfamily hydrolase (TIGR01493 family)/HAD superfamily hydrolase (TIGR01509 family)/HAD superfamily hydrolase (TIGR01549 family)</fullName>
    </submittedName>
</protein>
<dbReference type="AlphaFoldDB" id="A0A2S6GZQ2"/>
<dbReference type="PANTHER" id="PTHR46649">
    <property type="match status" value="1"/>
</dbReference>
<gene>
    <name evidence="1" type="ORF">CLV40_102559</name>
</gene>
<keyword evidence="2" id="KW-1185">Reference proteome</keyword>
<dbReference type="EMBL" id="PTIX01000002">
    <property type="protein sequence ID" value="PPK70641.1"/>
    <property type="molecule type" value="Genomic_DNA"/>
</dbReference>
<dbReference type="SUPFAM" id="SSF56784">
    <property type="entry name" value="HAD-like"/>
    <property type="match status" value="1"/>
</dbReference>
<dbReference type="RefSeq" id="WP_245931112.1">
    <property type="nucleotide sequence ID" value="NZ_CP154825.1"/>
</dbReference>
<dbReference type="NCBIfam" id="TIGR01549">
    <property type="entry name" value="HAD-SF-IA-v1"/>
    <property type="match status" value="1"/>
</dbReference>
<evidence type="ECO:0000313" key="2">
    <source>
        <dbReference type="Proteomes" id="UP000239203"/>
    </source>
</evidence>
<reference evidence="1 2" key="1">
    <citation type="submission" date="2018-02" db="EMBL/GenBank/DDBJ databases">
        <title>Genomic Encyclopedia of Archaeal and Bacterial Type Strains, Phase II (KMG-II): from individual species to whole genera.</title>
        <authorList>
            <person name="Goeker M."/>
        </authorList>
    </citation>
    <scope>NUCLEOTIDE SEQUENCE [LARGE SCALE GENOMIC DNA]</scope>
    <source>
        <strain evidence="1 2">YU 961-1</strain>
    </source>
</reference>
<proteinExistence type="predicted"/>
<dbReference type="InterPro" id="IPR006439">
    <property type="entry name" value="HAD-SF_hydro_IA"/>
</dbReference>
<dbReference type="Pfam" id="PF00702">
    <property type="entry name" value="Hydrolase"/>
    <property type="match status" value="1"/>
</dbReference>
<dbReference type="Proteomes" id="UP000239203">
    <property type="component" value="Unassembled WGS sequence"/>
</dbReference>
<sequence length="230" mass="24565">MAIHGVLLDFSGTLFRLEPGAESVRGLRHRDGAELTAARYTEILATLTVPTGVPEHLPPDLHDAWHRRDLDGDLHRASYESALTAPHFDLADGTATGLYDVMLAPASWVPYPDTDAALRLLRARGIPVAVVSNIAWDLRATFAHRGLDGLVDEYVLSYAEGVVKPDAKIFTVACERIGRAPADTLMVGDSAAADGAAAAIGCRFERVEPQATANRPDALLGALRAHGIAD</sequence>
<dbReference type="Gene3D" id="3.40.50.1000">
    <property type="entry name" value="HAD superfamily/HAD-like"/>
    <property type="match status" value="1"/>
</dbReference>
<dbReference type="PANTHER" id="PTHR46649:SF4">
    <property type="entry name" value="HALOACID DEHALOGENASE-LIKE HYDROLASE (HAD) SUPERFAMILY PROTEIN"/>
    <property type="match status" value="1"/>
</dbReference>
<comment type="caution">
    <text evidence="1">The sequence shown here is derived from an EMBL/GenBank/DDBJ whole genome shotgun (WGS) entry which is preliminary data.</text>
</comment>